<name>A0AAD5VCL3_9APHY</name>
<keyword evidence="2" id="KW-1185">Reference proteome</keyword>
<accession>A0AAD5VCL3</accession>
<dbReference type="Proteomes" id="UP001212997">
    <property type="component" value="Unassembled WGS sequence"/>
</dbReference>
<protein>
    <submittedName>
        <fullName evidence="1">Uncharacterized protein</fullName>
    </submittedName>
</protein>
<organism evidence="1 2">
    <name type="scientific">Meripilus lineatus</name>
    <dbReference type="NCBI Taxonomy" id="2056292"/>
    <lineage>
        <taxon>Eukaryota</taxon>
        <taxon>Fungi</taxon>
        <taxon>Dikarya</taxon>
        <taxon>Basidiomycota</taxon>
        <taxon>Agaricomycotina</taxon>
        <taxon>Agaricomycetes</taxon>
        <taxon>Polyporales</taxon>
        <taxon>Meripilaceae</taxon>
        <taxon>Meripilus</taxon>
    </lineage>
</organism>
<sequence>MVITDSRIEVELVVDRHSQQMPAEPGAGGLRQEPANQIVAFERGRPDAANHPHRLVSDSPLRRDILPGLKRVPNSARYDVNNTDVLRLWSYLSAISSYCNIPTRSTGHL</sequence>
<evidence type="ECO:0000313" key="2">
    <source>
        <dbReference type="Proteomes" id="UP001212997"/>
    </source>
</evidence>
<reference evidence="1" key="1">
    <citation type="submission" date="2022-07" db="EMBL/GenBank/DDBJ databases">
        <title>Genome Sequence of Physisporinus lineatus.</title>
        <authorList>
            <person name="Buettner E."/>
        </authorList>
    </citation>
    <scope>NUCLEOTIDE SEQUENCE</scope>
    <source>
        <strain evidence="1">VT162</strain>
    </source>
</reference>
<evidence type="ECO:0000313" key="1">
    <source>
        <dbReference type="EMBL" id="KAJ3491855.1"/>
    </source>
</evidence>
<dbReference type="AlphaFoldDB" id="A0AAD5VCL3"/>
<gene>
    <name evidence="1" type="ORF">NLI96_g424</name>
</gene>
<proteinExistence type="predicted"/>
<comment type="caution">
    <text evidence="1">The sequence shown here is derived from an EMBL/GenBank/DDBJ whole genome shotgun (WGS) entry which is preliminary data.</text>
</comment>
<dbReference type="EMBL" id="JANAWD010000006">
    <property type="protein sequence ID" value="KAJ3491855.1"/>
    <property type="molecule type" value="Genomic_DNA"/>
</dbReference>